<sequence>MESYGQGDETKNSIADQELASFMQGDGASNLENTIAHEENEQEDQKTYFQEMESENMLKVNQQSTKCAHSPKPDQSGEANCQFLNTIFSMSRHGIEIVMAKEQDEIQVSIIQKHLPRCLLSMLMGLVTALEDELRLEILNSTVNVKDNDEVYNLRVKIDAHSCTEAKEMMTNIMNTLDSLF</sequence>
<keyword evidence="3" id="KW-1185">Reference proteome</keyword>
<feature type="region of interest" description="Disordered" evidence="1">
    <location>
        <begin position="1"/>
        <end position="47"/>
    </location>
</feature>
<gene>
    <name evidence="2" type="ORF">AXG93_4399s1000</name>
</gene>
<comment type="caution">
    <text evidence="2">The sequence shown here is derived from an EMBL/GenBank/DDBJ whole genome shotgun (WGS) entry which is preliminary data.</text>
</comment>
<reference evidence="2" key="1">
    <citation type="submission" date="2016-03" db="EMBL/GenBank/DDBJ databases">
        <title>Mechanisms controlling the formation of the plant cell surface in tip-growing cells are functionally conserved among land plants.</title>
        <authorList>
            <person name="Honkanen S."/>
            <person name="Jones V.A."/>
            <person name="Morieri G."/>
            <person name="Champion C."/>
            <person name="Hetherington A.J."/>
            <person name="Kelly S."/>
            <person name="Saint-Marcoux D."/>
            <person name="Proust H."/>
            <person name="Prescott H."/>
            <person name="Dolan L."/>
        </authorList>
    </citation>
    <scope>NUCLEOTIDE SEQUENCE [LARGE SCALE GENOMIC DNA]</scope>
    <source>
        <tissue evidence="2">Whole gametophyte</tissue>
    </source>
</reference>
<protein>
    <submittedName>
        <fullName evidence="2">Uncharacterized protein</fullName>
    </submittedName>
</protein>
<evidence type="ECO:0000256" key="1">
    <source>
        <dbReference type="SAM" id="MobiDB-lite"/>
    </source>
</evidence>
<dbReference type="Proteomes" id="UP000077202">
    <property type="component" value="Unassembled WGS sequence"/>
</dbReference>
<dbReference type="EMBL" id="LVLJ01000367">
    <property type="protein sequence ID" value="OAE34660.1"/>
    <property type="molecule type" value="Genomic_DNA"/>
</dbReference>
<accession>A0A176WND2</accession>
<name>A0A176WND2_MARPO</name>
<evidence type="ECO:0000313" key="2">
    <source>
        <dbReference type="EMBL" id="OAE34660.1"/>
    </source>
</evidence>
<organism evidence="2 3">
    <name type="scientific">Marchantia polymorpha subsp. ruderalis</name>
    <dbReference type="NCBI Taxonomy" id="1480154"/>
    <lineage>
        <taxon>Eukaryota</taxon>
        <taxon>Viridiplantae</taxon>
        <taxon>Streptophyta</taxon>
        <taxon>Embryophyta</taxon>
        <taxon>Marchantiophyta</taxon>
        <taxon>Marchantiopsida</taxon>
        <taxon>Marchantiidae</taxon>
        <taxon>Marchantiales</taxon>
        <taxon>Marchantiaceae</taxon>
        <taxon>Marchantia</taxon>
    </lineage>
</organism>
<evidence type="ECO:0000313" key="3">
    <source>
        <dbReference type="Proteomes" id="UP000077202"/>
    </source>
</evidence>
<dbReference type="AlphaFoldDB" id="A0A176WND2"/>
<feature type="compositionally biased region" description="Basic and acidic residues" evidence="1">
    <location>
        <begin position="35"/>
        <end position="46"/>
    </location>
</feature>
<proteinExistence type="predicted"/>